<sequence>MTQTSEKSDPQLAKAMTLHKAGRPAEAEPLYRKAAAAHPKDGRYLYLLGLCLLDQGKLAEGRKVMADTVALAPLHAGAHYTLGRLLAHAGEDAAAKAHFCQAVTLGPTVAEHHLELGNLAAKMNEFGDAVASFKAGLRMAPQHAGLKANLGTALYLLGDRSEAITLWREALARAPKLSVARLGLANDLRNRGDLAGAERELRQAAAADPKNPQIRYSLGVTLRHRGDPAAAIVELEQARALDPSMVECKVELARCYQQICAWNELEQLKPALKAEFDKAMAGKPSAISAFFALSLPATHEERAAVAREHVARAKTRAAIEARGAAPFAFDRTPRERLTVGYLSSDLRDHPGGHLIAGLFKAHDRSRVIVHAYSIGPDDGSGYRRQFEQDADKFVDLGPVGNLEAARRIHQDRVDILVDHNGLTRLARPEISALRPAPIHATWLGFPGTTGADFFDYAIVDAIVAPPGVEPLYSERLCRLPHSYQVNDHWPPTIGPATSREAEGLPATGTVYCCFCASYKIERAIFLRWMEIVRAVPDAVLWLLSGPPAMQHRLQAAAKGAGIDPARVIFGARKPKPDHLARLALADLMLDTDTYGGHTTLSDALLAGVPAVTRLGDDFPSRVGASLLTTVGLDDLILPDFDGYQRLAIELGRNRDALAAIKARLAAAQPTTPLFSPKQFAHSLERAYAEMWRIYSKGGAPRTIDLSPDDVAR</sequence>
<dbReference type="SUPFAM" id="SSF53756">
    <property type="entry name" value="UDP-Glycosyltransferase/glycogen phosphorylase"/>
    <property type="match status" value="1"/>
</dbReference>
<evidence type="ECO:0000256" key="4">
    <source>
        <dbReference type="ARBA" id="ARBA00022676"/>
    </source>
</evidence>
<accession>A0A5J6MI96</accession>
<comment type="similarity">
    <text evidence="2">Belongs to the glycosyltransferase 41 family. O-GlcNAc transferase subfamily.</text>
</comment>
<dbReference type="SUPFAM" id="SSF48452">
    <property type="entry name" value="TPR-like"/>
    <property type="match status" value="1"/>
</dbReference>
<feature type="repeat" description="TPR" evidence="8">
    <location>
        <begin position="110"/>
        <end position="143"/>
    </location>
</feature>
<keyword evidence="6" id="KW-0677">Repeat</keyword>
<dbReference type="EC" id="2.4.1.255" evidence="3"/>
<evidence type="ECO:0000256" key="8">
    <source>
        <dbReference type="PROSITE-ProRule" id="PRU00339"/>
    </source>
</evidence>
<reference evidence="10 11" key="1">
    <citation type="submission" date="2019-08" db="EMBL/GenBank/DDBJ databases">
        <title>Hyperibacter terrae gen. nov., sp. nov. and Hyperibacter viscosus sp. nov., two new members in the family Rhodospirillaceae isolated from the rhizosphere of Hypericum perforatum.</title>
        <authorList>
            <person name="Noviana Z."/>
        </authorList>
    </citation>
    <scope>NUCLEOTIDE SEQUENCE [LARGE SCALE GENOMIC DNA]</scope>
    <source>
        <strain evidence="10 11">R5913</strain>
    </source>
</reference>
<dbReference type="GO" id="GO:0097363">
    <property type="term" value="F:protein O-acetylglucosaminyltransferase activity"/>
    <property type="evidence" value="ECO:0007669"/>
    <property type="project" value="UniProtKB-EC"/>
</dbReference>
<dbReference type="Gene3D" id="1.25.40.10">
    <property type="entry name" value="Tetratricopeptide repeat domain"/>
    <property type="match status" value="1"/>
</dbReference>
<dbReference type="Pfam" id="PF13432">
    <property type="entry name" value="TPR_16"/>
    <property type="match status" value="3"/>
</dbReference>
<dbReference type="AlphaFoldDB" id="A0A5J6MI96"/>
<keyword evidence="11" id="KW-1185">Reference proteome</keyword>
<feature type="domain" description="O-GlcNAc transferase C-terminal" evidence="9">
    <location>
        <begin position="496"/>
        <end position="683"/>
    </location>
</feature>
<dbReference type="PROSITE" id="PS50005">
    <property type="entry name" value="TPR"/>
    <property type="match status" value="2"/>
</dbReference>
<gene>
    <name evidence="10" type="ORF">FRZ44_24690</name>
</gene>
<dbReference type="RefSeq" id="WP_151177452.1">
    <property type="nucleotide sequence ID" value="NZ_CP042906.1"/>
</dbReference>
<dbReference type="PANTHER" id="PTHR44998">
    <property type="match status" value="1"/>
</dbReference>
<evidence type="ECO:0000256" key="2">
    <source>
        <dbReference type="ARBA" id="ARBA00005386"/>
    </source>
</evidence>
<dbReference type="Gene3D" id="3.40.50.11380">
    <property type="match status" value="1"/>
</dbReference>
<comment type="pathway">
    <text evidence="1">Protein modification; protein glycosylation.</text>
</comment>
<keyword evidence="4" id="KW-0328">Glycosyltransferase</keyword>
<evidence type="ECO:0000256" key="6">
    <source>
        <dbReference type="ARBA" id="ARBA00022737"/>
    </source>
</evidence>
<keyword evidence="5" id="KW-0808">Transferase</keyword>
<dbReference type="PANTHER" id="PTHR44998:SF1">
    <property type="entry name" value="UDP-N-ACETYLGLUCOSAMINE--PEPTIDE N-ACETYLGLUCOSAMINYLTRANSFERASE 110 KDA SUBUNIT"/>
    <property type="match status" value="1"/>
</dbReference>
<evidence type="ECO:0000259" key="9">
    <source>
        <dbReference type="Pfam" id="PF13844"/>
    </source>
</evidence>
<evidence type="ECO:0000313" key="11">
    <source>
        <dbReference type="Proteomes" id="UP000326202"/>
    </source>
</evidence>
<evidence type="ECO:0000256" key="3">
    <source>
        <dbReference type="ARBA" id="ARBA00011970"/>
    </source>
</evidence>
<evidence type="ECO:0000313" key="10">
    <source>
        <dbReference type="EMBL" id="QEX17173.1"/>
    </source>
</evidence>
<dbReference type="InterPro" id="IPR019734">
    <property type="entry name" value="TPR_rpt"/>
</dbReference>
<dbReference type="InterPro" id="IPR011990">
    <property type="entry name" value="TPR-like_helical_dom_sf"/>
</dbReference>
<keyword evidence="7 8" id="KW-0802">TPR repeat</keyword>
<dbReference type="KEGG" id="htq:FRZ44_24690"/>
<proteinExistence type="inferred from homology"/>
<evidence type="ECO:0000256" key="5">
    <source>
        <dbReference type="ARBA" id="ARBA00022679"/>
    </source>
</evidence>
<feature type="domain" description="O-GlcNAc transferase C-terminal" evidence="9">
    <location>
        <begin position="282"/>
        <end position="489"/>
    </location>
</feature>
<dbReference type="Gene3D" id="3.40.50.2000">
    <property type="entry name" value="Glycogen Phosphorylase B"/>
    <property type="match status" value="1"/>
</dbReference>
<dbReference type="Proteomes" id="UP000326202">
    <property type="component" value="Chromosome"/>
</dbReference>
<dbReference type="InterPro" id="IPR029489">
    <property type="entry name" value="OGT/SEC/SPY_C"/>
</dbReference>
<name>A0A5J6MI96_9PROT</name>
<evidence type="ECO:0000256" key="1">
    <source>
        <dbReference type="ARBA" id="ARBA00004922"/>
    </source>
</evidence>
<dbReference type="OrthoDB" id="146908at2"/>
<dbReference type="SMART" id="SM00028">
    <property type="entry name" value="TPR"/>
    <property type="match status" value="7"/>
</dbReference>
<feature type="repeat" description="TPR" evidence="8">
    <location>
        <begin position="144"/>
        <end position="177"/>
    </location>
</feature>
<dbReference type="EMBL" id="CP042906">
    <property type="protein sequence ID" value="QEX17173.1"/>
    <property type="molecule type" value="Genomic_DNA"/>
</dbReference>
<organism evidence="10 11">
    <name type="scientific">Hypericibacter terrae</name>
    <dbReference type="NCBI Taxonomy" id="2602015"/>
    <lineage>
        <taxon>Bacteria</taxon>
        <taxon>Pseudomonadati</taxon>
        <taxon>Pseudomonadota</taxon>
        <taxon>Alphaproteobacteria</taxon>
        <taxon>Rhodospirillales</taxon>
        <taxon>Dongiaceae</taxon>
        <taxon>Hypericibacter</taxon>
    </lineage>
</organism>
<evidence type="ECO:0000256" key="7">
    <source>
        <dbReference type="ARBA" id="ARBA00022803"/>
    </source>
</evidence>
<dbReference type="Pfam" id="PF13844">
    <property type="entry name" value="Glyco_transf_41"/>
    <property type="match status" value="2"/>
</dbReference>
<protein>
    <recommendedName>
        <fullName evidence="3">protein O-GlcNAc transferase</fullName>
        <ecNumber evidence="3">2.4.1.255</ecNumber>
    </recommendedName>
</protein>